<evidence type="ECO:0000313" key="3">
    <source>
        <dbReference type="EMBL" id="VDH97392.1"/>
    </source>
</evidence>
<dbReference type="OrthoDB" id="6127071at2759"/>
<dbReference type="InterPro" id="IPR018378">
    <property type="entry name" value="C-type_lectin_CS"/>
</dbReference>
<keyword evidence="4" id="KW-1185">Reference proteome</keyword>
<dbReference type="InterPro" id="IPR016187">
    <property type="entry name" value="CTDL_fold"/>
</dbReference>
<dbReference type="InterPro" id="IPR016186">
    <property type="entry name" value="C-type_lectin-like/link_sf"/>
</dbReference>
<dbReference type="PROSITE" id="PS50041">
    <property type="entry name" value="C_TYPE_LECTIN_2"/>
    <property type="match status" value="1"/>
</dbReference>
<dbReference type="InterPro" id="IPR050111">
    <property type="entry name" value="C-type_lectin/snaclec_domain"/>
</dbReference>
<gene>
    <name evidence="3" type="ORF">MGAL_10B081128</name>
</gene>
<evidence type="ECO:0000256" key="1">
    <source>
        <dbReference type="ARBA" id="ARBA00023157"/>
    </source>
</evidence>
<feature type="domain" description="C-type lectin" evidence="2">
    <location>
        <begin position="89"/>
        <end position="155"/>
    </location>
</feature>
<dbReference type="PANTHER" id="PTHR22803">
    <property type="entry name" value="MANNOSE, PHOSPHOLIPASE, LECTIN RECEPTOR RELATED"/>
    <property type="match status" value="1"/>
</dbReference>
<accession>A0A8B6BYY7</accession>
<dbReference type="PROSITE" id="PS00615">
    <property type="entry name" value="C_TYPE_LECTIN_1"/>
    <property type="match status" value="1"/>
</dbReference>
<evidence type="ECO:0000313" key="4">
    <source>
        <dbReference type="Proteomes" id="UP000596742"/>
    </source>
</evidence>
<dbReference type="AlphaFoldDB" id="A0A8B6BYY7"/>
<name>A0A8B6BYY7_MYTGA</name>
<protein>
    <recommendedName>
        <fullName evidence="2">C-type lectin domain-containing protein</fullName>
    </recommendedName>
</protein>
<organism evidence="3 4">
    <name type="scientific">Mytilus galloprovincialis</name>
    <name type="common">Mediterranean mussel</name>
    <dbReference type="NCBI Taxonomy" id="29158"/>
    <lineage>
        <taxon>Eukaryota</taxon>
        <taxon>Metazoa</taxon>
        <taxon>Spiralia</taxon>
        <taxon>Lophotrochozoa</taxon>
        <taxon>Mollusca</taxon>
        <taxon>Bivalvia</taxon>
        <taxon>Autobranchia</taxon>
        <taxon>Pteriomorphia</taxon>
        <taxon>Mytilida</taxon>
        <taxon>Mytiloidea</taxon>
        <taxon>Mytilidae</taxon>
        <taxon>Mytilinae</taxon>
        <taxon>Mytilus</taxon>
    </lineage>
</organism>
<dbReference type="EMBL" id="UYJE01000892">
    <property type="protein sequence ID" value="VDH97392.1"/>
    <property type="molecule type" value="Genomic_DNA"/>
</dbReference>
<sequence length="162" mass="18069">MNTLCFAKLNTKKQGFINTKDSKIIPSSSTLKTEIAPSSIACSTLCCVLGSCCYASYDKKTRQCILEGSCCPQSELSGDALMMKKSIAYWLGGTDIDNEGDWMWSTSQTEITFADWGDGQPSNSDGNEHCLQMKYEYGLTWNDDPCIYTKRFICEKGNNRLK</sequence>
<dbReference type="SUPFAM" id="SSF56436">
    <property type="entry name" value="C-type lectin-like"/>
    <property type="match status" value="1"/>
</dbReference>
<dbReference type="InterPro" id="IPR001304">
    <property type="entry name" value="C-type_lectin-like"/>
</dbReference>
<proteinExistence type="predicted"/>
<dbReference type="Proteomes" id="UP000596742">
    <property type="component" value="Unassembled WGS sequence"/>
</dbReference>
<comment type="caution">
    <text evidence="3">The sequence shown here is derived from an EMBL/GenBank/DDBJ whole genome shotgun (WGS) entry which is preliminary data.</text>
</comment>
<dbReference type="CDD" id="cd00037">
    <property type="entry name" value="CLECT"/>
    <property type="match status" value="1"/>
</dbReference>
<reference evidence="3" key="1">
    <citation type="submission" date="2018-11" db="EMBL/GenBank/DDBJ databases">
        <authorList>
            <person name="Alioto T."/>
            <person name="Alioto T."/>
        </authorList>
    </citation>
    <scope>NUCLEOTIDE SEQUENCE</scope>
</reference>
<dbReference type="Gene3D" id="3.10.100.10">
    <property type="entry name" value="Mannose-Binding Protein A, subunit A"/>
    <property type="match status" value="1"/>
</dbReference>
<dbReference type="Pfam" id="PF00059">
    <property type="entry name" value="Lectin_C"/>
    <property type="match status" value="1"/>
</dbReference>
<evidence type="ECO:0000259" key="2">
    <source>
        <dbReference type="PROSITE" id="PS50041"/>
    </source>
</evidence>
<keyword evidence="1" id="KW-1015">Disulfide bond</keyword>